<evidence type="ECO:0000256" key="1">
    <source>
        <dbReference type="ARBA" id="ARBA00004651"/>
    </source>
</evidence>
<evidence type="ECO:0000313" key="8">
    <source>
        <dbReference type="EMBL" id="PRY00830.1"/>
    </source>
</evidence>
<feature type="region of interest" description="Disordered" evidence="5">
    <location>
        <begin position="201"/>
        <end position="231"/>
    </location>
</feature>
<proteinExistence type="predicted"/>
<evidence type="ECO:0000259" key="7">
    <source>
        <dbReference type="PROSITE" id="PS50850"/>
    </source>
</evidence>
<feature type="transmembrane region" description="Helical" evidence="6">
    <location>
        <begin position="52"/>
        <end position="73"/>
    </location>
</feature>
<dbReference type="GO" id="GO:0022857">
    <property type="term" value="F:transmembrane transporter activity"/>
    <property type="evidence" value="ECO:0007669"/>
    <property type="project" value="InterPro"/>
</dbReference>
<feature type="transmembrane region" description="Helical" evidence="6">
    <location>
        <begin position="371"/>
        <end position="389"/>
    </location>
</feature>
<feature type="transmembrane region" description="Helical" evidence="6">
    <location>
        <begin position="395"/>
        <end position="419"/>
    </location>
</feature>
<dbReference type="PROSITE" id="PS50850">
    <property type="entry name" value="MFS"/>
    <property type="match status" value="1"/>
</dbReference>
<feature type="transmembrane region" description="Helical" evidence="6">
    <location>
        <begin position="105"/>
        <end position="122"/>
    </location>
</feature>
<name>A0A2T0QAJ2_9ACTN</name>
<feature type="transmembrane region" description="Helical" evidence="6">
    <location>
        <begin position="20"/>
        <end position="40"/>
    </location>
</feature>
<dbReference type="CDD" id="cd17393">
    <property type="entry name" value="MFS_MosC_like"/>
    <property type="match status" value="1"/>
</dbReference>
<feature type="transmembrane region" description="Helical" evidence="6">
    <location>
        <begin position="143"/>
        <end position="164"/>
    </location>
</feature>
<comment type="subcellular location">
    <subcellularLocation>
        <location evidence="1">Cell membrane</location>
        <topology evidence="1">Multi-pass membrane protein</topology>
    </subcellularLocation>
</comment>
<evidence type="ECO:0000313" key="9">
    <source>
        <dbReference type="Proteomes" id="UP000237846"/>
    </source>
</evidence>
<feature type="transmembrane region" description="Helical" evidence="6">
    <location>
        <begin position="280"/>
        <end position="300"/>
    </location>
</feature>
<evidence type="ECO:0000256" key="2">
    <source>
        <dbReference type="ARBA" id="ARBA00022692"/>
    </source>
</evidence>
<organism evidence="8 9">
    <name type="scientific">Allonocardiopsis opalescens</name>
    <dbReference type="NCBI Taxonomy" id="1144618"/>
    <lineage>
        <taxon>Bacteria</taxon>
        <taxon>Bacillati</taxon>
        <taxon>Actinomycetota</taxon>
        <taxon>Actinomycetes</taxon>
        <taxon>Streptosporangiales</taxon>
        <taxon>Allonocardiopsis</taxon>
    </lineage>
</organism>
<keyword evidence="2 6" id="KW-0812">Transmembrane</keyword>
<feature type="transmembrane region" description="Helical" evidence="6">
    <location>
        <begin position="80"/>
        <end position="99"/>
    </location>
</feature>
<feature type="transmembrane region" description="Helical" evidence="6">
    <location>
        <begin position="312"/>
        <end position="332"/>
    </location>
</feature>
<accession>A0A2T0QAJ2</accession>
<dbReference type="PANTHER" id="PTHR23514:SF13">
    <property type="entry name" value="INNER MEMBRANE PROTEIN YBJJ"/>
    <property type="match status" value="1"/>
</dbReference>
<gene>
    <name evidence="8" type="ORF">CLV72_102462</name>
</gene>
<reference evidence="8 9" key="1">
    <citation type="submission" date="2018-03" db="EMBL/GenBank/DDBJ databases">
        <title>Genomic Encyclopedia of Archaeal and Bacterial Type Strains, Phase II (KMG-II): from individual species to whole genera.</title>
        <authorList>
            <person name="Goeker M."/>
        </authorList>
    </citation>
    <scope>NUCLEOTIDE SEQUENCE [LARGE SCALE GENOMIC DNA]</scope>
    <source>
        <strain evidence="8 9">DSM 45601</strain>
    </source>
</reference>
<dbReference type="SUPFAM" id="SSF103473">
    <property type="entry name" value="MFS general substrate transporter"/>
    <property type="match status" value="1"/>
</dbReference>
<dbReference type="InterPro" id="IPR011701">
    <property type="entry name" value="MFS"/>
</dbReference>
<dbReference type="Proteomes" id="UP000237846">
    <property type="component" value="Unassembled WGS sequence"/>
</dbReference>
<dbReference type="EMBL" id="PVZC01000002">
    <property type="protein sequence ID" value="PRY00830.1"/>
    <property type="molecule type" value="Genomic_DNA"/>
</dbReference>
<evidence type="ECO:0000256" key="5">
    <source>
        <dbReference type="SAM" id="MobiDB-lite"/>
    </source>
</evidence>
<dbReference type="InterPro" id="IPR051788">
    <property type="entry name" value="MFS_Transporter"/>
</dbReference>
<dbReference type="AlphaFoldDB" id="A0A2T0QAJ2"/>
<dbReference type="PANTHER" id="PTHR23514">
    <property type="entry name" value="BYPASS OF STOP CODON PROTEIN 6"/>
    <property type="match status" value="1"/>
</dbReference>
<feature type="compositionally biased region" description="Low complexity" evidence="5">
    <location>
        <begin position="210"/>
        <end position="221"/>
    </location>
</feature>
<dbReference type="InterPro" id="IPR036259">
    <property type="entry name" value="MFS_trans_sf"/>
</dbReference>
<protein>
    <submittedName>
        <fullName evidence="8">Fucose permease</fullName>
    </submittedName>
</protein>
<dbReference type="GO" id="GO:0005886">
    <property type="term" value="C:plasma membrane"/>
    <property type="evidence" value="ECO:0007669"/>
    <property type="project" value="UniProtKB-SubCell"/>
</dbReference>
<comment type="caution">
    <text evidence="8">The sequence shown here is derived from an EMBL/GenBank/DDBJ whole genome shotgun (WGS) entry which is preliminary data.</text>
</comment>
<keyword evidence="4 6" id="KW-0472">Membrane</keyword>
<keyword evidence="3 6" id="KW-1133">Transmembrane helix</keyword>
<feature type="transmembrane region" description="Helical" evidence="6">
    <location>
        <begin position="170"/>
        <end position="193"/>
    </location>
</feature>
<dbReference type="Pfam" id="PF07690">
    <property type="entry name" value="MFS_1"/>
    <property type="match status" value="2"/>
</dbReference>
<evidence type="ECO:0000256" key="4">
    <source>
        <dbReference type="ARBA" id="ARBA00023136"/>
    </source>
</evidence>
<evidence type="ECO:0000256" key="3">
    <source>
        <dbReference type="ARBA" id="ARBA00022989"/>
    </source>
</evidence>
<sequence>MRTDDRRAVRADVTSRRARLAVAGLFLVNGYTFANIVPWMPVIKDRLDLSNTALGLAIAASPAGALLLGMLAGPLIARVGSGRVAAAAGVLSGLLLPAAGLAPSWAAFAAVMFGLGTLDAWMDSAMNAHGLRVQRRYGRSIINGFHALWSIGAVAGGLTASAASGLGVPILAHLSAVGVLLVLASVATVFFLLPGPEHAERPDEARAAGDADGADTPSTADPGSTGTPARGGPLAALRRIGPAALTLLGLGVLLVFAGGMEDSASSWGAVYMSESLHASAFAVGLPFVACQTMMTIGRLLGDRLTDRFGARAVGRAGALLAGVSLAVALAVAHPVAAVVGFGLLGLGVSTLFPAGLHAAGNLPGVRSGDGVTIAAWLARVGFLALPPLIGAIADVAGLGLALGVIPVIAVGAVLLSGILEPRRSARAADAD</sequence>
<dbReference type="Gene3D" id="1.20.1250.20">
    <property type="entry name" value="MFS general substrate transporter like domains"/>
    <property type="match status" value="2"/>
</dbReference>
<feature type="transmembrane region" description="Helical" evidence="6">
    <location>
        <begin position="240"/>
        <end position="260"/>
    </location>
</feature>
<dbReference type="InterPro" id="IPR020846">
    <property type="entry name" value="MFS_dom"/>
</dbReference>
<feature type="transmembrane region" description="Helical" evidence="6">
    <location>
        <begin position="338"/>
        <end position="359"/>
    </location>
</feature>
<keyword evidence="9" id="KW-1185">Reference proteome</keyword>
<feature type="domain" description="Major facilitator superfamily (MFS) profile" evidence="7">
    <location>
        <begin position="18"/>
        <end position="424"/>
    </location>
</feature>
<evidence type="ECO:0000256" key="6">
    <source>
        <dbReference type="SAM" id="Phobius"/>
    </source>
</evidence>